<reference evidence="8 9" key="1">
    <citation type="journal article" date="2014" name="Genome Biol. Evol.">
        <title>The genome of the myxosporean Thelohanellus kitauei shows adaptations to nutrient acquisition within its fish host.</title>
        <authorList>
            <person name="Yang Y."/>
            <person name="Xiong J."/>
            <person name="Zhou Z."/>
            <person name="Huo F."/>
            <person name="Miao W."/>
            <person name="Ran C."/>
            <person name="Liu Y."/>
            <person name="Zhang J."/>
            <person name="Feng J."/>
            <person name="Wang M."/>
            <person name="Wang M."/>
            <person name="Wang L."/>
            <person name="Yao B."/>
        </authorList>
    </citation>
    <scope>NUCLEOTIDE SEQUENCE [LARGE SCALE GENOMIC DNA]</scope>
    <source>
        <strain evidence="8">Wuqing</strain>
    </source>
</reference>
<evidence type="ECO:0000256" key="6">
    <source>
        <dbReference type="ARBA" id="ARBA00023237"/>
    </source>
</evidence>
<keyword evidence="2" id="KW-0813">Transport</keyword>
<feature type="domain" description="PapC N-terminal" evidence="7">
    <location>
        <begin position="33"/>
        <end position="172"/>
    </location>
</feature>
<keyword evidence="9" id="KW-1185">Reference proteome</keyword>
<keyword evidence="3" id="KW-0812">Transmembrane</keyword>
<dbReference type="Gene3D" id="3.10.20.410">
    <property type="match status" value="1"/>
</dbReference>
<dbReference type="Proteomes" id="UP000031668">
    <property type="component" value="Unassembled WGS sequence"/>
</dbReference>
<accession>A0A0C2JIS3</accession>
<dbReference type="AlphaFoldDB" id="A0A0C2JIS3"/>
<evidence type="ECO:0000256" key="1">
    <source>
        <dbReference type="ARBA" id="ARBA00004442"/>
    </source>
</evidence>
<evidence type="ECO:0000256" key="4">
    <source>
        <dbReference type="ARBA" id="ARBA00022729"/>
    </source>
</evidence>
<proteinExistence type="predicted"/>
<comment type="caution">
    <text evidence="8">The sequence shown here is derived from an EMBL/GenBank/DDBJ whole genome shotgun (WGS) entry which is preliminary data.</text>
</comment>
<comment type="subcellular location">
    <subcellularLocation>
        <location evidence="1">Cell outer membrane</location>
    </subcellularLocation>
</comment>
<dbReference type="Pfam" id="PF13954">
    <property type="entry name" value="PapC_N"/>
    <property type="match status" value="1"/>
</dbReference>
<evidence type="ECO:0000256" key="5">
    <source>
        <dbReference type="ARBA" id="ARBA00023136"/>
    </source>
</evidence>
<evidence type="ECO:0000313" key="8">
    <source>
        <dbReference type="EMBL" id="KII69258.1"/>
    </source>
</evidence>
<dbReference type="EMBL" id="JWZT01002487">
    <property type="protein sequence ID" value="KII69258.1"/>
    <property type="molecule type" value="Genomic_DNA"/>
</dbReference>
<gene>
    <name evidence="8" type="ORF">RF11_04028</name>
</gene>
<evidence type="ECO:0000256" key="3">
    <source>
        <dbReference type="ARBA" id="ARBA00022692"/>
    </source>
</evidence>
<dbReference type="GO" id="GO:0015473">
    <property type="term" value="F:fimbrial usher porin activity"/>
    <property type="evidence" value="ECO:0007669"/>
    <property type="project" value="InterPro"/>
</dbReference>
<keyword evidence="5" id="KW-0472">Membrane</keyword>
<keyword evidence="4" id="KW-0732">Signal</keyword>
<name>A0A0C2JIS3_THEKT</name>
<organism evidence="8 9">
    <name type="scientific">Thelohanellus kitauei</name>
    <name type="common">Myxosporean</name>
    <dbReference type="NCBI Taxonomy" id="669202"/>
    <lineage>
        <taxon>Eukaryota</taxon>
        <taxon>Metazoa</taxon>
        <taxon>Cnidaria</taxon>
        <taxon>Myxozoa</taxon>
        <taxon>Myxosporea</taxon>
        <taxon>Bivalvulida</taxon>
        <taxon>Platysporina</taxon>
        <taxon>Myxobolidae</taxon>
        <taxon>Thelohanellus</taxon>
    </lineage>
</organism>
<dbReference type="GO" id="GO:0016020">
    <property type="term" value="C:membrane"/>
    <property type="evidence" value="ECO:0007669"/>
    <property type="project" value="InterPro"/>
</dbReference>
<protein>
    <submittedName>
        <fullName evidence="8">Outer membrane usher protein PapC</fullName>
    </submittedName>
</protein>
<evidence type="ECO:0000313" key="9">
    <source>
        <dbReference type="Proteomes" id="UP000031668"/>
    </source>
</evidence>
<evidence type="ECO:0000256" key="2">
    <source>
        <dbReference type="ARBA" id="ARBA00022448"/>
    </source>
</evidence>
<evidence type="ECO:0000259" key="7">
    <source>
        <dbReference type="Pfam" id="PF13954"/>
    </source>
</evidence>
<dbReference type="SUPFAM" id="SSF141729">
    <property type="entry name" value="FimD N-terminal domain-like"/>
    <property type="match status" value="1"/>
</dbReference>
<dbReference type="InterPro" id="IPR025885">
    <property type="entry name" value="PapC_N"/>
</dbReference>
<dbReference type="InterPro" id="IPR000015">
    <property type="entry name" value="Fimb_usher"/>
</dbReference>
<dbReference type="InterPro" id="IPR037224">
    <property type="entry name" value="PapC_N_sf"/>
</dbReference>
<keyword evidence="6" id="KW-0998">Cell outer membrane</keyword>
<sequence length="200" mass="22098">MKKSRPPAYYLRRLGIYIAIAIFGSTSPVVAVEFNVDILDSEDRENIDLSRFSRAGYIMPGTYTLSMRLNDRGISDQDITFVERTREDQLVVEACLTPEQVDLLGLREDALKMIQWLDGGRCADFSALEGIVLRGDLSESSLQVAMPQAWLEYQDASWLPVSRWEEGIPGLHLITTSTLTSPSHGAGIRARVPASAAPPG</sequence>
<dbReference type="PANTHER" id="PTHR30451:SF10">
    <property type="entry name" value="OUTER MEMBRANE USHER PROTEIN YFCU-RELATED"/>
    <property type="match status" value="1"/>
</dbReference>
<dbReference type="PANTHER" id="PTHR30451">
    <property type="entry name" value="OUTER MEMBRANE USHER PROTEIN"/>
    <property type="match status" value="1"/>
</dbReference>